<evidence type="ECO:0000313" key="2">
    <source>
        <dbReference type="Proteomes" id="UP001497516"/>
    </source>
</evidence>
<name>A0AAV2CXE2_9ROSI</name>
<proteinExistence type="predicted"/>
<sequence length="181" mass="20908">MEEEKNKKEKEFQARVENEVKGEVEAKEEVLIDGLTLVTCEEDAQALISSQEESKLEIEELQEAEEVKEDILVDVPDLSAPEVEQYNEEQEFHGEDEATKVMEHLPIVPTYVHVDFFIRDTNFEEEAHLEHRQEIQRCVESFHHNGVSTIRGRVIFKKGGGGNNTILTTKTILLEDQEGWW</sequence>
<keyword evidence="2" id="KW-1185">Reference proteome</keyword>
<gene>
    <name evidence="1" type="ORF">LTRI10_LOCUS8610</name>
</gene>
<organism evidence="1 2">
    <name type="scientific">Linum trigynum</name>
    <dbReference type="NCBI Taxonomy" id="586398"/>
    <lineage>
        <taxon>Eukaryota</taxon>
        <taxon>Viridiplantae</taxon>
        <taxon>Streptophyta</taxon>
        <taxon>Embryophyta</taxon>
        <taxon>Tracheophyta</taxon>
        <taxon>Spermatophyta</taxon>
        <taxon>Magnoliopsida</taxon>
        <taxon>eudicotyledons</taxon>
        <taxon>Gunneridae</taxon>
        <taxon>Pentapetalae</taxon>
        <taxon>rosids</taxon>
        <taxon>fabids</taxon>
        <taxon>Malpighiales</taxon>
        <taxon>Linaceae</taxon>
        <taxon>Linum</taxon>
    </lineage>
</organism>
<evidence type="ECO:0000313" key="1">
    <source>
        <dbReference type="EMBL" id="CAL1361225.1"/>
    </source>
</evidence>
<dbReference type="Proteomes" id="UP001497516">
    <property type="component" value="Chromosome 10"/>
</dbReference>
<accession>A0AAV2CXE2</accession>
<dbReference type="EMBL" id="OZ034814">
    <property type="protein sequence ID" value="CAL1361225.1"/>
    <property type="molecule type" value="Genomic_DNA"/>
</dbReference>
<protein>
    <submittedName>
        <fullName evidence="1">Uncharacterized protein</fullName>
    </submittedName>
</protein>
<reference evidence="1 2" key="1">
    <citation type="submission" date="2024-04" db="EMBL/GenBank/DDBJ databases">
        <authorList>
            <person name="Fracassetti M."/>
        </authorList>
    </citation>
    <scope>NUCLEOTIDE SEQUENCE [LARGE SCALE GENOMIC DNA]</scope>
</reference>
<dbReference type="AlphaFoldDB" id="A0AAV2CXE2"/>